<dbReference type="AlphaFoldDB" id="A0ABD4T6Y8"/>
<feature type="chain" id="PRO_5044878736" evidence="1">
    <location>
        <begin position="24"/>
        <end position="187"/>
    </location>
</feature>
<keyword evidence="1" id="KW-0732">Signal</keyword>
<evidence type="ECO:0000313" key="3">
    <source>
        <dbReference type="Proteomes" id="UP000031561"/>
    </source>
</evidence>
<evidence type="ECO:0000313" key="2">
    <source>
        <dbReference type="EMBL" id="MCM1984214.1"/>
    </source>
</evidence>
<proteinExistence type="predicted"/>
<feature type="signal peptide" evidence="1">
    <location>
        <begin position="1"/>
        <end position="23"/>
    </location>
</feature>
<reference evidence="2 3" key="1">
    <citation type="journal article" date="2015" name="Genome Announc.">
        <title>Draft Genome Sequence of Filamentous Marine Cyanobacterium Lyngbya confervoides Strain BDU141951.</title>
        <authorList>
            <person name="Chandrababunaidu M.M."/>
            <person name="Sen D."/>
            <person name="Tripathy S."/>
        </authorList>
    </citation>
    <scope>NUCLEOTIDE SEQUENCE [LARGE SCALE GENOMIC DNA]</scope>
    <source>
        <strain evidence="2 3">BDU141951</strain>
    </source>
</reference>
<sequence length="187" mass="19914">MKLLTRTALALVIAMGTCFPALAGSSANSTIPGNEISGEVESVEGTTLTVKTADGSTQHYLVDPALPSALGLEAGSKISISGKDLRRGVITGVDDNTIKVKHDNGDVMTYIINRESRTYLSYGDRVIVNARGDVVREDWYKLTANEVARVYDYSIATRITQSVATTPPVVTPAPTYTPPAGPVPAMW</sequence>
<dbReference type="EMBL" id="JTHE03000088">
    <property type="protein sequence ID" value="MCM1984214.1"/>
    <property type="molecule type" value="Genomic_DNA"/>
</dbReference>
<dbReference type="RefSeq" id="WP_166275919.1">
    <property type="nucleotide sequence ID" value="NZ_JTHE03000088.1"/>
</dbReference>
<evidence type="ECO:0000256" key="1">
    <source>
        <dbReference type="SAM" id="SignalP"/>
    </source>
</evidence>
<protein>
    <submittedName>
        <fullName evidence="2">Uncharacterized protein</fullName>
    </submittedName>
</protein>
<name>A0ABD4T6Y8_9CYAN</name>
<dbReference type="Proteomes" id="UP000031561">
    <property type="component" value="Unassembled WGS sequence"/>
</dbReference>
<comment type="caution">
    <text evidence="2">The sequence shown here is derived from an EMBL/GenBank/DDBJ whole genome shotgun (WGS) entry which is preliminary data.</text>
</comment>
<accession>A0ABD4T6Y8</accession>
<organism evidence="2 3">
    <name type="scientific">Lyngbya confervoides BDU141951</name>
    <dbReference type="NCBI Taxonomy" id="1574623"/>
    <lineage>
        <taxon>Bacteria</taxon>
        <taxon>Bacillati</taxon>
        <taxon>Cyanobacteriota</taxon>
        <taxon>Cyanophyceae</taxon>
        <taxon>Oscillatoriophycideae</taxon>
        <taxon>Oscillatoriales</taxon>
        <taxon>Microcoleaceae</taxon>
        <taxon>Lyngbya</taxon>
    </lineage>
</organism>
<gene>
    <name evidence="2" type="ORF">QQ91_0015420</name>
</gene>
<keyword evidence="3" id="KW-1185">Reference proteome</keyword>